<reference evidence="3 4" key="1">
    <citation type="submission" date="2018-06" db="EMBL/GenBank/DDBJ databases">
        <title>Noncontiguous genome sequence of Ruminococcaceae bacterium ASD2818.</title>
        <authorList>
            <person name="Chaplin A.V."/>
            <person name="Sokolova S.R."/>
            <person name="Kochetkova T.O."/>
            <person name="Goltsov A.Y."/>
            <person name="Trofimov D.Y."/>
            <person name="Efimov B.A."/>
        </authorList>
    </citation>
    <scope>NUCLEOTIDE SEQUENCE [LARGE SCALE GENOMIC DNA]</scope>
    <source>
        <strain evidence="3 4">ASD2818</strain>
    </source>
</reference>
<comment type="caution">
    <text evidence="3">The sequence shown here is derived from an EMBL/GenBank/DDBJ whole genome shotgun (WGS) entry which is preliminary data.</text>
</comment>
<feature type="compositionally biased region" description="Basic and acidic residues" evidence="1">
    <location>
        <begin position="543"/>
        <end position="554"/>
    </location>
</feature>
<organism evidence="3 4">
    <name type="scientific">Hydrogeniiclostridium mannosilyticum</name>
    <dbReference type="NCBI Taxonomy" id="2764322"/>
    <lineage>
        <taxon>Bacteria</taxon>
        <taxon>Bacillati</taxon>
        <taxon>Bacillota</taxon>
        <taxon>Clostridia</taxon>
        <taxon>Eubacteriales</taxon>
        <taxon>Acutalibacteraceae</taxon>
        <taxon>Hydrogeniiclostridium</taxon>
    </lineage>
</organism>
<sequence length="554" mass="63552">MKIRAIVAHKDKIRLLLEGCDGKSLTVNAQVPLVCGKDDPGFVPGRVVASYTVSAAEGQAEFSRYADGYDLLLCRFEVFAPEQLEGVCYVTEFDHAASASHEPYPTLPIKAINSGAVMADFEELGFSQTCFGPNQAALMLMHPGENALPYEYNGKTYYFNRTVLQKTEEQLIPLAQRNIPAVMRYINSSFFLGEQSDQEIVDIIQHPDYDYDYPSAYMGAFNLRTEEGFNYFCACTDFLLARYTRPDKKYGWAISFEVGNEVTSQYIWGNAGEMTCAEYMREYTEVMRICWLLSQKYWENFRVHTSFDQYFNGSHMPSEPKRFYGIRECIDEIWKNCQRDGDFPWNIAFHPYPENLSFPDFWNDREPNWTFETRRITFKNLEVMPAYLAQEHLLYKGKPRRIILPEQGFNSRDDAPYTEKQGMYGYVLAYQKMKKLGTIDLFLHHNYCDNPGEFGLNLGIRRYGGKDFLQEGLDVIGDRKPICDAIADMDTAREEDRVAEARAFIGEELFDYMLNPPAVTEKPAGADGGLHLPGQGNRRKGNKKEEAPVSNFDH</sequence>
<accession>A0A328UCB4</accession>
<evidence type="ECO:0000313" key="3">
    <source>
        <dbReference type="EMBL" id="RAQ28434.1"/>
    </source>
</evidence>
<gene>
    <name evidence="3" type="ORF">DPQ25_08895</name>
</gene>
<feature type="region of interest" description="Disordered" evidence="1">
    <location>
        <begin position="522"/>
        <end position="554"/>
    </location>
</feature>
<proteinExistence type="predicted"/>
<name>A0A328UCB4_9FIRM</name>
<keyword evidence="4" id="KW-1185">Reference proteome</keyword>
<evidence type="ECO:0000256" key="1">
    <source>
        <dbReference type="SAM" id="MobiDB-lite"/>
    </source>
</evidence>
<dbReference type="Pfam" id="PF18989">
    <property type="entry name" value="DUF5722"/>
    <property type="match status" value="1"/>
</dbReference>
<evidence type="ECO:0000259" key="2">
    <source>
        <dbReference type="Pfam" id="PF18989"/>
    </source>
</evidence>
<dbReference type="RefSeq" id="WP_112332817.1">
    <property type="nucleotide sequence ID" value="NZ_JBKYJQ010000012.1"/>
</dbReference>
<feature type="domain" description="DUF5722" evidence="2">
    <location>
        <begin position="116"/>
        <end position="508"/>
    </location>
</feature>
<dbReference type="AlphaFoldDB" id="A0A328UCB4"/>
<evidence type="ECO:0000313" key="4">
    <source>
        <dbReference type="Proteomes" id="UP000249377"/>
    </source>
</evidence>
<dbReference type="EMBL" id="QLYR01000005">
    <property type="protein sequence ID" value="RAQ28434.1"/>
    <property type="molecule type" value="Genomic_DNA"/>
</dbReference>
<protein>
    <recommendedName>
        <fullName evidence="2">DUF5722 domain-containing protein</fullName>
    </recommendedName>
</protein>
<dbReference type="Proteomes" id="UP000249377">
    <property type="component" value="Unassembled WGS sequence"/>
</dbReference>
<dbReference type="InterPro" id="IPR043780">
    <property type="entry name" value="DUF5722"/>
</dbReference>